<dbReference type="Gene3D" id="3.40.50.150">
    <property type="entry name" value="Vaccinia Virus protein VP39"/>
    <property type="match status" value="1"/>
</dbReference>
<feature type="region of interest" description="Disordered" evidence="1">
    <location>
        <begin position="235"/>
        <end position="255"/>
    </location>
</feature>
<dbReference type="CDD" id="cd02440">
    <property type="entry name" value="AdoMet_MTases"/>
    <property type="match status" value="1"/>
</dbReference>
<dbReference type="InterPro" id="IPR029063">
    <property type="entry name" value="SAM-dependent_MTases_sf"/>
</dbReference>
<keyword evidence="4" id="KW-1185">Reference proteome</keyword>
<evidence type="ECO:0000313" key="4">
    <source>
        <dbReference type="Proteomes" id="UP000322699"/>
    </source>
</evidence>
<evidence type="ECO:0000256" key="1">
    <source>
        <dbReference type="SAM" id="MobiDB-lite"/>
    </source>
</evidence>
<dbReference type="AlphaFoldDB" id="A0A5B1CH44"/>
<sequence>MSNPTSDFFFDAYNRDEIAYGLTPSASLAAFLDQFSRDGLDGGARALDLGAGAGRDTLAMARAGFHVTSVDISERGLQRIAERAKEFGVGDRVSTKVSDVRQFQMPANHYDVVIGTTVLDHVPAEDAKAVWSSMVGSLGDRGVLFVEVHTTEDPGSPVAPGCDNDAPVSETADAVVNYFSPNQLASWAIEPESKLRILNYEERLEWDYTHGAEHMHGKAILLAVRSGYHPKWYGQPAAFPRQPPPHSHDNNSSRV</sequence>
<dbReference type="EMBL" id="VRLW01000001">
    <property type="protein sequence ID" value="KAA1259245.1"/>
    <property type="molecule type" value="Genomic_DNA"/>
</dbReference>
<dbReference type="Proteomes" id="UP000322699">
    <property type="component" value="Unassembled WGS sequence"/>
</dbReference>
<feature type="domain" description="Methyltransferase" evidence="2">
    <location>
        <begin position="47"/>
        <end position="139"/>
    </location>
</feature>
<dbReference type="OrthoDB" id="9804312at2"/>
<feature type="compositionally biased region" description="Basic and acidic residues" evidence="1">
    <location>
        <begin position="246"/>
        <end position="255"/>
    </location>
</feature>
<dbReference type="PANTHER" id="PTHR43667:SF2">
    <property type="entry name" value="FATTY ACID C-METHYL TRANSFERASE"/>
    <property type="match status" value="1"/>
</dbReference>
<proteinExistence type="predicted"/>
<protein>
    <submittedName>
        <fullName evidence="3">Tellurite resistance protein TehB</fullName>
    </submittedName>
</protein>
<accession>A0A5B1CH44</accession>
<gene>
    <name evidence="3" type="ORF">LF1_17740</name>
</gene>
<evidence type="ECO:0000313" key="3">
    <source>
        <dbReference type="EMBL" id="KAA1259245.1"/>
    </source>
</evidence>
<dbReference type="InterPro" id="IPR041698">
    <property type="entry name" value="Methyltransf_25"/>
</dbReference>
<comment type="caution">
    <text evidence="3">The sequence shown here is derived from an EMBL/GenBank/DDBJ whole genome shotgun (WGS) entry which is preliminary data.</text>
</comment>
<dbReference type="InterPro" id="IPR050723">
    <property type="entry name" value="CFA/CMAS"/>
</dbReference>
<dbReference type="RefSeq" id="WP_068266071.1">
    <property type="nucleotide sequence ID" value="NZ_LWSK01000106.1"/>
</dbReference>
<dbReference type="PANTHER" id="PTHR43667">
    <property type="entry name" value="CYCLOPROPANE-FATTY-ACYL-PHOSPHOLIPID SYNTHASE"/>
    <property type="match status" value="1"/>
</dbReference>
<dbReference type="Pfam" id="PF13649">
    <property type="entry name" value="Methyltransf_25"/>
    <property type="match status" value="1"/>
</dbReference>
<dbReference type="SUPFAM" id="SSF53335">
    <property type="entry name" value="S-adenosyl-L-methionine-dependent methyltransferases"/>
    <property type="match status" value="1"/>
</dbReference>
<name>A0A5B1CH44_9BACT</name>
<evidence type="ECO:0000259" key="2">
    <source>
        <dbReference type="Pfam" id="PF13649"/>
    </source>
</evidence>
<reference evidence="3 4" key="1">
    <citation type="submission" date="2019-08" db="EMBL/GenBank/DDBJ databases">
        <title>Deep-cultivation of Planctomycetes and their phenomic and genomic characterization uncovers novel biology.</title>
        <authorList>
            <person name="Wiegand S."/>
            <person name="Jogler M."/>
            <person name="Boedeker C."/>
            <person name="Pinto D."/>
            <person name="Vollmers J."/>
            <person name="Rivas-Marin E."/>
            <person name="Kohn T."/>
            <person name="Peeters S.H."/>
            <person name="Heuer A."/>
            <person name="Rast P."/>
            <person name="Oberbeckmann S."/>
            <person name="Bunk B."/>
            <person name="Jeske O."/>
            <person name="Meyerdierks A."/>
            <person name="Storesund J.E."/>
            <person name="Kallscheuer N."/>
            <person name="Luecker S."/>
            <person name="Lage O.M."/>
            <person name="Pohl T."/>
            <person name="Merkel B.J."/>
            <person name="Hornburger P."/>
            <person name="Mueller R.-W."/>
            <person name="Bruemmer F."/>
            <person name="Labrenz M."/>
            <person name="Spormann A.M."/>
            <person name="Op Den Camp H."/>
            <person name="Overmann J."/>
            <person name="Amann R."/>
            <person name="Jetten M.S.M."/>
            <person name="Mascher T."/>
            <person name="Medema M.H."/>
            <person name="Devos D.P."/>
            <person name="Kaster A.-K."/>
            <person name="Ovreas L."/>
            <person name="Rohde M."/>
            <person name="Galperin M.Y."/>
            <person name="Jogler C."/>
        </authorList>
    </citation>
    <scope>NUCLEOTIDE SEQUENCE [LARGE SCALE GENOMIC DNA]</scope>
    <source>
        <strain evidence="3 4">LF1</strain>
    </source>
</reference>
<organism evidence="3 4">
    <name type="scientific">Rubripirellula obstinata</name>
    <dbReference type="NCBI Taxonomy" id="406547"/>
    <lineage>
        <taxon>Bacteria</taxon>
        <taxon>Pseudomonadati</taxon>
        <taxon>Planctomycetota</taxon>
        <taxon>Planctomycetia</taxon>
        <taxon>Pirellulales</taxon>
        <taxon>Pirellulaceae</taxon>
        <taxon>Rubripirellula</taxon>
    </lineage>
</organism>